<proteinExistence type="predicted"/>
<dbReference type="AlphaFoldDB" id="A0AAN6GLF0"/>
<sequence length="523" mass="57940">MVLQYLSDSGIPCLEPLKTDIHDSFKIEPNVLHLEQDLRANQDFGIIATGTGTGAPHLSPAHLSASFRAIDASTLMGFAPAQLCAGNNIFPTAEGLKKCGPCHAPWRQQYGHHPSQRLEASTAYCPRGHITDVHQDSLFEGRFTTVLLGRKLFLTWPPTGHNLAIYNEVHGHFTGFVLPSVLRRLQGLQVTLHSHGSVNFMPPGTIHSVLNLDSAATFAYDVVHINMAKDILRLCQWEQEVSRKLIASGDKTDTVASIADEHKDGVSRWTHFARASTDPEVLVPIISIATLSSSTFLHSTITHEASIFITTEPSPKLLNMPQKYHTKPMSKIWALFDKIPDASRTPKEDIALIIRHANKKMNSHLRFPIRDPTMPTLPVVIQLLRGSWARSPDKLAARMDLLGRMLQHDGTGIPSNKGHIEGTISNNNILHLVSAGVYFRIDPYGPTRMVYGTAILLDFDRRDPFLAEGPFPSNKVKAQVLVGGSDIIPLREPLHERRLLTLEMSSFLSLKAFPFSVPDLSQH</sequence>
<dbReference type="Gene3D" id="2.60.120.650">
    <property type="entry name" value="Cupin"/>
    <property type="match status" value="1"/>
</dbReference>
<evidence type="ECO:0000313" key="2">
    <source>
        <dbReference type="Proteomes" id="UP001176517"/>
    </source>
</evidence>
<comment type="caution">
    <text evidence="1">The sequence shown here is derived from an EMBL/GenBank/DDBJ whole genome shotgun (WGS) entry which is preliminary data.</text>
</comment>
<dbReference type="EMBL" id="JAPDMZ010000408">
    <property type="protein sequence ID" value="KAK0543034.1"/>
    <property type="molecule type" value="Genomic_DNA"/>
</dbReference>
<dbReference type="Proteomes" id="UP001176517">
    <property type="component" value="Unassembled WGS sequence"/>
</dbReference>
<evidence type="ECO:0008006" key="3">
    <source>
        <dbReference type="Google" id="ProtNLM"/>
    </source>
</evidence>
<reference evidence="1" key="1">
    <citation type="journal article" date="2023" name="PhytoFront">
        <title>Draft Genome Resources of Seven Strains of Tilletia horrida, Causal Agent of Kernel Smut of Rice.</title>
        <authorList>
            <person name="Khanal S."/>
            <person name="Antony Babu S."/>
            <person name="Zhou X.G."/>
        </authorList>
    </citation>
    <scope>NUCLEOTIDE SEQUENCE</scope>
    <source>
        <strain evidence="1">TX6</strain>
    </source>
</reference>
<organism evidence="1 2">
    <name type="scientific">Tilletia horrida</name>
    <dbReference type="NCBI Taxonomy" id="155126"/>
    <lineage>
        <taxon>Eukaryota</taxon>
        <taxon>Fungi</taxon>
        <taxon>Dikarya</taxon>
        <taxon>Basidiomycota</taxon>
        <taxon>Ustilaginomycotina</taxon>
        <taxon>Exobasidiomycetes</taxon>
        <taxon>Tilletiales</taxon>
        <taxon>Tilletiaceae</taxon>
        <taxon>Tilletia</taxon>
    </lineage>
</organism>
<name>A0AAN6GLF0_9BASI</name>
<keyword evidence="2" id="KW-1185">Reference proteome</keyword>
<dbReference type="SUPFAM" id="SSF51197">
    <property type="entry name" value="Clavaminate synthase-like"/>
    <property type="match status" value="1"/>
</dbReference>
<evidence type="ECO:0000313" key="1">
    <source>
        <dbReference type="EMBL" id="KAK0543034.1"/>
    </source>
</evidence>
<gene>
    <name evidence="1" type="ORF">OC846_006550</name>
</gene>
<protein>
    <recommendedName>
        <fullName evidence="3">JmjC domain-containing protein</fullName>
    </recommendedName>
</protein>
<accession>A0AAN6GLF0</accession>